<sequence>MAFVQLAAGLLMAGVVLVGGSGASLAFGAAAGLVSLAVLRWPVAPCLVAVVLAVAGLGYGSVTGWLAIVVAAAAGLLAVGFALLGGVRKGSRRFLRNRTDAVTGAVLATLICAAGAAIDSGWGWLAVSVPICLAVVYVVAILVVRQPIRPDPDDPDDLIRGGGGSARALMTMYGHGRAPGEN</sequence>
<feature type="transmembrane region" description="Helical" evidence="1">
    <location>
        <begin position="65"/>
        <end position="87"/>
    </location>
</feature>
<feature type="transmembrane region" description="Helical" evidence="1">
    <location>
        <begin position="6"/>
        <end position="34"/>
    </location>
</feature>
<evidence type="ECO:0000256" key="1">
    <source>
        <dbReference type="SAM" id="Phobius"/>
    </source>
</evidence>
<keyword evidence="1" id="KW-0472">Membrane</keyword>
<reference evidence="2 3" key="1">
    <citation type="journal article" date="2019" name="Int. J. Syst. Evol. Microbiol.">
        <title>The Global Catalogue of Microorganisms (GCM) 10K type strain sequencing project: providing services to taxonomists for standard genome sequencing and annotation.</title>
        <authorList>
            <consortium name="The Broad Institute Genomics Platform"/>
            <consortium name="The Broad Institute Genome Sequencing Center for Infectious Disease"/>
            <person name="Wu L."/>
            <person name="Ma J."/>
        </authorList>
    </citation>
    <scope>NUCLEOTIDE SEQUENCE [LARGE SCALE GENOMIC DNA]</scope>
    <source>
        <strain evidence="2 3">JCM 14718</strain>
    </source>
</reference>
<organism evidence="2 3">
    <name type="scientific">Fodinicola feengrottensis</name>
    <dbReference type="NCBI Taxonomy" id="435914"/>
    <lineage>
        <taxon>Bacteria</taxon>
        <taxon>Bacillati</taxon>
        <taxon>Actinomycetota</taxon>
        <taxon>Actinomycetes</taxon>
        <taxon>Mycobacteriales</taxon>
        <taxon>Fodinicola</taxon>
    </lineage>
</organism>
<gene>
    <name evidence="2" type="ORF">GCM10009765_37340</name>
</gene>
<comment type="caution">
    <text evidence="2">The sequence shown here is derived from an EMBL/GenBank/DDBJ whole genome shotgun (WGS) entry which is preliminary data.</text>
</comment>
<evidence type="ECO:0000313" key="3">
    <source>
        <dbReference type="Proteomes" id="UP001500618"/>
    </source>
</evidence>
<dbReference type="EMBL" id="BAAANY010000012">
    <property type="protein sequence ID" value="GAA1684488.1"/>
    <property type="molecule type" value="Genomic_DNA"/>
</dbReference>
<dbReference type="Proteomes" id="UP001500618">
    <property type="component" value="Unassembled WGS sequence"/>
</dbReference>
<proteinExistence type="predicted"/>
<feature type="transmembrane region" description="Helical" evidence="1">
    <location>
        <begin position="41"/>
        <end position="59"/>
    </location>
</feature>
<protein>
    <submittedName>
        <fullName evidence="2">Uncharacterized protein</fullName>
    </submittedName>
</protein>
<keyword evidence="1" id="KW-0812">Transmembrane</keyword>
<keyword evidence="3" id="KW-1185">Reference proteome</keyword>
<dbReference type="RefSeq" id="WP_344311510.1">
    <property type="nucleotide sequence ID" value="NZ_BAAANY010000012.1"/>
</dbReference>
<keyword evidence="1" id="KW-1133">Transmembrane helix</keyword>
<accession>A0ABN2HAR5</accession>
<feature type="transmembrane region" description="Helical" evidence="1">
    <location>
        <begin position="124"/>
        <end position="144"/>
    </location>
</feature>
<name>A0ABN2HAR5_9ACTN</name>
<evidence type="ECO:0000313" key="2">
    <source>
        <dbReference type="EMBL" id="GAA1684488.1"/>
    </source>
</evidence>
<feature type="transmembrane region" description="Helical" evidence="1">
    <location>
        <begin position="99"/>
        <end position="118"/>
    </location>
</feature>